<dbReference type="InParanoid" id="A0A409WES9"/>
<evidence type="ECO:0000313" key="1">
    <source>
        <dbReference type="EMBL" id="PPQ76970.1"/>
    </source>
</evidence>
<proteinExistence type="predicted"/>
<dbReference type="EMBL" id="NHTK01005510">
    <property type="protein sequence ID" value="PPQ76970.1"/>
    <property type="molecule type" value="Genomic_DNA"/>
</dbReference>
<name>A0A409WES9_9AGAR</name>
<protein>
    <submittedName>
        <fullName evidence="1">Uncharacterized protein</fullName>
    </submittedName>
</protein>
<gene>
    <name evidence="1" type="ORF">CVT24_009405</name>
</gene>
<reference evidence="1 2" key="1">
    <citation type="journal article" date="2018" name="Evol. Lett.">
        <title>Horizontal gene cluster transfer increased hallucinogenic mushroom diversity.</title>
        <authorList>
            <person name="Reynolds H.T."/>
            <person name="Vijayakumar V."/>
            <person name="Gluck-Thaler E."/>
            <person name="Korotkin H.B."/>
            <person name="Matheny P.B."/>
            <person name="Slot J.C."/>
        </authorList>
    </citation>
    <scope>NUCLEOTIDE SEQUENCE [LARGE SCALE GENOMIC DNA]</scope>
    <source>
        <strain evidence="1 2">2629</strain>
    </source>
</reference>
<sequence>MKLPQDIIDCIIHQFGQDAPHPSDIVPEDPELNLLWKPPIVPTGSGPLKAFCLVSRDCRNTAIRYLHHSITLCAENQQSTPADPNNRIAQFHDILVNSLSRTTSESSPHPTIATCIREVTLTRVIEGIDDLRHDNVDYIFKDGLVSRIFELLSANSCITIERLNIDLVRNHACVIWDALPWAFRSAVKVLLRSSSLRVLSICHVIYLPLSIFQYSSIEALHLDTDTKGDSSSFNGDKPMDGLPKIRYLSTQEHWSFNFIQMSCWKEALSELKACTINLRFETDPSFLQLSSRSLEFLRIDYIRWETFFRQIQHPSKFNMFDFSNYSNLRKLLINQCEPVEFSKQEGNERTMKLIRMLGDTGPCPSLHTLILQIWDLNCIDIEPSVWDEMDSVVASSRFPALRYFNLELSLHVNRPGSLVASDASDVGRMLQLTRACLDCSFKRTKALQRIKFFPLITVHTYDIKMKLPQDILDCIIQQFSENAAHPREILDDPDSLWQPPIAPTGSGPLKAFCLVSRNCRRTAVRYLYHSITLTAENQELMPPDPNNRPARFHDILSNSLSTTISGSLLWLTLRTWLST</sequence>
<dbReference type="AlphaFoldDB" id="A0A409WES9"/>
<dbReference type="Proteomes" id="UP000284842">
    <property type="component" value="Unassembled WGS sequence"/>
</dbReference>
<accession>A0A409WES9</accession>
<keyword evidence="2" id="KW-1185">Reference proteome</keyword>
<evidence type="ECO:0000313" key="2">
    <source>
        <dbReference type="Proteomes" id="UP000284842"/>
    </source>
</evidence>
<dbReference type="SUPFAM" id="SSF52047">
    <property type="entry name" value="RNI-like"/>
    <property type="match status" value="1"/>
</dbReference>
<dbReference type="OrthoDB" id="3047552at2759"/>
<organism evidence="1 2">
    <name type="scientific">Panaeolus cyanescens</name>
    <dbReference type="NCBI Taxonomy" id="181874"/>
    <lineage>
        <taxon>Eukaryota</taxon>
        <taxon>Fungi</taxon>
        <taxon>Dikarya</taxon>
        <taxon>Basidiomycota</taxon>
        <taxon>Agaricomycotina</taxon>
        <taxon>Agaricomycetes</taxon>
        <taxon>Agaricomycetidae</taxon>
        <taxon>Agaricales</taxon>
        <taxon>Agaricineae</taxon>
        <taxon>Galeropsidaceae</taxon>
        <taxon>Panaeolus</taxon>
    </lineage>
</organism>
<comment type="caution">
    <text evidence="1">The sequence shown here is derived from an EMBL/GenBank/DDBJ whole genome shotgun (WGS) entry which is preliminary data.</text>
</comment>